<evidence type="ECO:0000313" key="1">
    <source>
        <dbReference type="EMBL" id="OPX17890.1"/>
    </source>
</evidence>
<gene>
    <name evidence="1" type="ORF">BXT86_04130</name>
</gene>
<organism evidence="1 2">
    <name type="scientific">candidate division WOR-3 bacterium 4484_100</name>
    <dbReference type="NCBI Taxonomy" id="1936077"/>
    <lineage>
        <taxon>Bacteria</taxon>
        <taxon>Bacteria division WOR-3</taxon>
    </lineage>
</organism>
<proteinExistence type="predicted"/>
<dbReference type="Proteomes" id="UP000191663">
    <property type="component" value="Unassembled WGS sequence"/>
</dbReference>
<comment type="caution">
    <text evidence="1">The sequence shown here is derived from an EMBL/GenBank/DDBJ whole genome shotgun (WGS) entry which is preliminary data.</text>
</comment>
<protein>
    <submittedName>
        <fullName evidence="1">Uncharacterized protein</fullName>
    </submittedName>
</protein>
<dbReference type="EMBL" id="MUKB01000066">
    <property type="protein sequence ID" value="OPX17890.1"/>
    <property type="molecule type" value="Genomic_DNA"/>
</dbReference>
<sequence>MRNPYPKKIIFKTADIDYSNSAYWIRVDELERIYQVARARVEIKERNFIQANLSNIRRITLFLNNRIVSPGTVTFEINGQMIKYNYQHSCKVSFINKSGKFSIARRKKKGLYKKSGLYGPIKKAYFSPFILIYGTSGDSSSTRQNLAQARYQSYLWWYRANGFAEIIPDTEVTDKIIKNYNLILFGNPETNFILKWLNYRLPIHMGEKYVVVDNQKLEYEDVVFVEVYPNPLNPEHLIVVYSPISKTAEKIMGLFSPFYSGAGLPDYIVYDSSVLKYGWAGIKALGFFDQNWKFKRNFCFITN</sequence>
<accession>A0A1V4QEV7</accession>
<dbReference type="AlphaFoldDB" id="A0A1V4QEV7"/>
<evidence type="ECO:0000313" key="2">
    <source>
        <dbReference type="Proteomes" id="UP000191663"/>
    </source>
</evidence>
<reference evidence="2" key="1">
    <citation type="submission" date="2017-01" db="EMBL/GenBank/DDBJ databases">
        <title>Novel pathways for hydrocarbon cycling and metabolic interdependencies in hydrothermal sediment communities.</title>
        <authorList>
            <person name="Dombrowski N."/>
            <person name="Seitz K."/>
            <person name="Teske A."/>
            <person name="Baker B."/>
        </authorList>
    </citation>
    <scope>NUCLEOTIDE SEQUENCE [LARGE SCALE GENOMIC DNA]</scope>
</reference>
<name>A0A1V4QEV7_UNCW3</name>